<gene>
    <name evidence="2" type="ORF">LPB140_10915</name>
</gene>
<evidence type="ECO:0000313" key="3">
    <source>
        <dbReference type="Proteomes" id="UP000242561"/>
    </source>
</evidence>
<accession>A0A1L3JF93</accession>
<dbReference type="Gene3D" id="3.40.470.10">
    <property type="entry name" value="Uracil-DNA glycosylase-like domain"/>
    <property type="match status" value="1"/>
</dbReference>
<dbReference type="STRING" id="1913578.LPB140_10915"/>
<dbReference type="Pfam" id="PF03167">
    <property type="entry name" value="UDG"/>
    <property type="match status" value="1"/>
</dbReference>
<dbReference type="KEGG" id="sphl:LPB140_10915"/>
<dbReference type="SMART" id="SM00987">
    <property type="entry name" value="UreE_C"/>
    <property type="match status" value="1"/>
</dbReference>
<dbReference type="SUPFAM" id="SSF52141">
    <property type="entry name" value="Uracil-DNA glycosylase-like"/>
    <property type="match status" value="1"/>
</dbReference>
<dbReference type="CDD" id="cd10033">
    <property type="entry name" value="UDG_like"/>
    <property type="match status" value="1"/>
</dbReference>
<evidence type="ECO:0000313" key="2">
    <source>
        <dbReference type="EMBL" id="APG63807.1"/>
    </source>
</evidence>
<organism evidence="2 3">
    <name type="scientific">Sphingorhabdus lutea</name>
    <dbReference type="NCBI Taxonomy" id="1913578"/>
    <lineage>
        <taxon>Bacteria</taxon>
        <taxon>Pseudomonadati</taxon>
        <taxon>Pseudomonadota</taxon>
        <taxon>Alphaproteobacteria</taxon>
        <taxon>Sphingomonadales</taxon>
        <taxon>Sphingomonadaceae</taxon>
        <taxon>Sphingorhabdus</taxon>
    </lineage>
</organism>
<sequence length="216" mass="24595">MAPNKIENLKNDIKQCDICKEALSAGPRPIVQFSAKSKILIIGQAPGSRVHESGIAWDDNSGDRIRQWMNVDKHIFYDEDKIALIPMGFCYPGKGKGGDLPPRRECAPAWHDQIMRHLPADKLILLVGSYAQIYYMPQDKKLSMTQRVRNFGINNFEDDKGVNINKGGNNNGDNNKVIALPHPSWRSTNWMRQNPWFEDEILPKLRLAIKQQLCQS</sequence>
<dbReference type="InterPro" id="IPR047124">
    <property type="entry name" value="HI_0220.2"/>
</dbReference>
<feature type="domain" description="Uracil-DNA glycosylase-like" evidence="1">
    <location>
        <begin position="30"/>
        <end position="206"/>
    </location>
</feature>
<dbReference type="InterPro" id="IPR036895">
    <property type="entry name" value="Uracil-DNA_glycosylase-like_sf"/>
</dbReference>
<reference evidence="2 3" key="1">
    <citation type="submission" date="2016-11" db="EMBL/GenBank/DDBJ databases">
        <title>Sphingorhabdus sp. LPB0140, isolated from marine environment.</title>
        <authorList>
            <person name="Kim E."/>
            <person name="Yi H."/>
        </authorList>
    </citation>
    <scope>NUCLEOTIDE SEQUENCE [LARGE SCALE GENOMIC DNA]</scope>
    <source>
        <strain evidence="2 3">LPB0140</strain>
    </source>
</reference>
<name>A0A1L3JF93_9SPHN</name>
<dbReference type="RefSeq" id="WP_072560913.1">
    <property type="nucleotide sequence ID" value="NZ_CP018154.1"/>
</dbReference>
<dbReference type="PANTHER" id="PTHR42160:SF1">
    <property type="entry name" value="URACIL-DNA GLYCOSYLASE SUPERFAMILY PROTEIN"/>
    <property type="match status" value="1"/>
</dbReference>
<dbReference type="Proteomes" id="UP000242561">
    <property type="component" value="Chromosome"/>
</dbReference>
<dbReference type="PANTHER" id="PTHR42160">
    <property type="entry name" value="URACIL-DNA GLYCOSYLASE SUPERFAMILY PROTEIN"/>
    <property type="match status" value="1"/>
</dbReference>
<dbReference type="EMBL" id="CP018154">
    <property type="protein sequence ID" value="APG63807.1"/>
    <property type="molecule type" value="Genomic_DNA"/>
</dbReference>
<evidence type="ECO:0000259" key="1">
    <source>
        <dbReference type="SMART" id="SM00986"/>
    </source>
</evidence>
<dbReference type="OrthoDB" id="9789139at2"/>
<protein>
    <submittedName>
        <fullName evidence="2">IclR family transcriptional regulator</fullName>
    </submittedName>
</protein>
<dbReference type="InterPro" id="IPR005122">
    <property type="entry name" value="Uracil-DNA_glycosylase-like"/>
</dbReference>
<keyword evidence="3" id="KW-1185">Reference proteome</keyword>
<proteinExistence type="predicted"/>
<dbReference type="AlphaFoldDB" id="A0A1L3JF93"/>
<dbReference type="SMART" id="SM00986">
    <property type="entry name" value="UDG"/>
    <property type="match status" value="1"/>
</dbReference>